<proteinExistence type="predicted"/>
<feature type="domain" description="Putative zinc-finger" evidence="4">
    <location>
        <begin position="7"/>
        <end position="37"/>
    </location>
</feature>
<dbReference type="Pfam" id="PF13490">
    <property type="entry name" value="zf-HC2"/>
    <property type="match status" value="1"/>
</dbReference>
<reference evidence="6" key="1">
    <citation type="journal article" date="2019" name="Int. J. Syst. Evol. Microbiol.">
        <title>The Global Catalogue of Microorganisms (GCM) 10K type strain sequencing project: providing services to taxonomists for standard genome sequencing and annotation.</title>
        <authorList>
            <consortium name="The Broad Institute Genomics Platform"/>
            <consortium name="The Broad Institute Genome Sequencing Center for Infectious Disease"/>
            <person name="Wu L."/>
            <person name="Ma J."/>
        </authorList>
    </citation>
    <scope>NUCLEOTIDE SEQUENCE [LARGE SCALE GENOMIC DNA]</scope>
    <source>
        <strain evidence="6">JCM 12696</strain>
    </source>
</reference>
<gene>
    <name evidence="5" type="ORF">GCM10009654_66190</name>
</gene>
<keyword evidence="3" id="KW-1133">Transmembrane helix</keyword>
<protein>
    <submittedName>
        <fullName evidence="5">Zf-HC2 domain-containing protein</fullName>
    </submittedName>
</protein>
<keyword evidence="6" id="KW-1185">Reference proteome</keyword>
<feature type="transmembrane region" description="Helical" evidence="3">
    <location>
        <begin position="91"/>
        <end position="112"/>
    </location>
</feature>
<dbReference type="InterPro" id="IPR041916">
    <property type="entry name" value="Anti_sigma_zinc_sf"/>
</dbReference>
<accession>A0ABP4FXL7</accession>
<dbReference type="InterPro" id="IPR027383">
    <property type="entry name" value="Znf_put"/>
</dbReference>
<dbReference type="Proteomes" id="UP001501371">
    <property type="component" value="Unassembled WGS sequence"/>
</dbReference>
<evidence type="ECO:0000259" key="4">
    <source>
        <dbReference type="Pfam" id="PF13490"/>
    </source>
</evidence>
<evidence type="ECO:0000256" key="2">
    <source>
        <dbReference type="ARBA" id="ARBA00023163"/>
    </source>
</evidence>
<name>A0ABP4FXL7_9ACTN</name>
<dbReference type="Gene3D" id="1.10.10.1320">
    <property type="entry name" value="Anti-sigma factor, zinc-finger domain"/>
    <property type="match status" value="1"/>
</dbReference>
<keyword evidence="3" id="KW-0472">Membrane</keyword>
<evidence type="ECO:0000256" key="1">
    <source>
        <dbReference type="ARBA" id="ARBA00023015"/>
    </source>
</evidence>
<comment type="caution">
    <text evidence="5">The sequence shown here is derived from an EMBL/GenBank/DDBJ whole genome shotgun (WGS) entry which is preliminary data.</text>
</comment>
<sequence length="226" mass="23454">MRTLDLHRDVGAYALGVLGPRDAFRFEDHLMDCPQCALLLDDFGGVKAQLDTYVRQAPTGVGPFTDPGPGLLAGLLERAAAGRPRARRRRLVLAAAAVVLAVGGPLAVLAALGPRDAGPGAGAPVRWTASDERTGASAVVTAAETDWGTDVGLELVRPGGTAVCSLVVVGLDGSRETVTTWASSAEREERLITRGGTAMRPGGIDHFEVRTTDGHALMIIGGRNGI</sequence>
<dbReference type="EMBL" id="BAAAKV010000110">
    <property type="protein sequence ID" value="GAA1200444.1"/>
    <property type="molecule type" value="Genomic_DNA"/>
</dbReference>
<keyword evidence="3" id="KW-0812">Transmembrane</keyword>
<evidence type="ECO:0000313" key="6">
    <source>
        <dbReference type="Proteomes" id="UP001501371"/>
    </source>
</evidence>
<evidence type="ECO:0000256" key="3">
    <source>
        <dbReference type="SAM" id="Phobius"/>
    </source>
</evidence>
<keyword evidence="1" id="KW-0805">Transcription regulation</keyword>
<keyword evidence="2" id="KW-0804">Transcription</keyword>
<organism evidence="5 6">
    <name type="scientific">Streptomyces hebeiensis</name>
    <dbReference type="NCBI Taxonomy" id="229486"/>
    <lineage>
        <taxon>Bacteria</taxon>
        <taxon>Bacillati</taxon>
        <taxon>Actinomycetota</taxon>
        <taxon>Actinomycetes</taxon>
        <taxon>Kitasatosporales</taxon>
        <taxon>Streptomycetaceae</taxon>
        <taxon>Streptomyces</taxon>
    </lineage>
</organism>
<dbReference type="RefSeq" id="WP_344285092.1">
    <property type="nucleotide sequence ID" value="NZ_BAAAKV010000110.1"/>
</dbReference>
<evidence type="ECO:0000313" key="5">
    <source>
        <dbReference type="EMBL" id="GAA1200444.1"/>
    </source>
</evidence>